<evidence type="ECO:0000313" key="4">
    <source>
        <dbReference type="Proteomes" id="UP000187608"/>
    </source>
</evidence>
<dbReference type="GO" id="GO:0015074">
    <property type="term" value="P:DNA integration"/>
    <property type="evidence" value="ECO:0007669"/>
    <property type="project" value="InterPro"/>
</dbReference>
<feature type="region of interest" description="Disordered" evidence="1">
    <location>
        <begin position="833"/>
        <end position="857"/>
    </location>
</feature>
<dbReference type="InterPro" id="IPR001584">
    <property type="entry name" value="Integrase_cat-core"/>
</dbReference>
<feature type="compositionally biased region" description="Basic and acidic residues" evidence="1">
    <location>
        <begin position="833"/>
        <end position="845"/>
    </location>
</feature>
<dbReference type="Proteomes" id="UP000187608">
    <property type="component" value="Unassembled WGS sequence"/>
</dbReference>
<dbReference type="InterPro" id="IPR014833">
    <property type="entry name" value="TnsA_N"/>
</dbReference>
<dbReference type="InterPro" id="IPR036397">
    <property type="entry name" value="RNaseH_sf"/>
</dbReference>
<sequence>MMDDKTFEKWKQNSDLSSKALEEISEIRRTPPSRRVGDSRYSVTGRFSSKKMKSTIQFESHKVELPYIYQLEHNDDVLEFYDQPLQLKVNHITKNGKKSTFLYTPDFFVIEKNKAYWVECKREEELLNLLQKDSTKYSYVSGRWSYLPGERYAEELGIGFEVFTSENINWIFQRNLTYIEDYFTSDWFVDEVSYDKLQKTLIKKPGVTLKSLEEIGFSKQMILSSLANNLIYVDLNTQLLKDTEKVNVFLSNEQMAGFQFFNQNKIWRNIEEVKLKSGELILWGEAEWEIVNCDNKFVFLVSFKQEALKLPLGLFEDYVQKGHIRGVGKKVNASQSESMGILESASESELKVANDRYEAVMNYLEEKDLNSIVTKRTIRSWVKKFKDAQIKYGNGYIGLIPSTKKKGNKKRRFPKETLDLMNEIIETSYYLGKSKSAKVVYGEFALACKERRLYAPSYRSFCEEISNINVYVKTRERKGRRAAYNNEEFYKEERFTSPKHGERALELAHIDHTQLDVEVEYNEKESKRPWCTCMIDAYSRKVLALVISFDPPSYVACMNAIRDCVRKHNRLPNSIVVDGGKEFNSIYFESLLAMHSIHKKERPPGRSRYGNVGERFFGTINELFIHNLEGNTKITKNVRQVTKSVNPKEKVVWKLELLIERMELWIEDVYHNKTHSTTFESPNERFNDSLRDSGVRERRYIPYDETFMIMTLPSPRRKTRKVHVGRGVKLNYAYYWCDAFRDGGVEEEDVEIKYDPYDISVCYVYVHGRWEKCFSEQYKILSGKTERELKIITDKIREKQKSYSRIVSINAQMIAKFIIETEHMENNMEEFKRANESNDGSENKNSEYTSTDAMSFHKDEIEIDESKLKLLEGFDEFE</sequence>
<evidence type="ECO:0000313" key="3">
    <source>
        <dbReference type="EMBL" id="SIS43505.1"/>
    </source>
</evidence>
<feature type="domain" description="Integrase catalytic" evidence="2">
    <location>
        <begin position="494"/>
        <end position="690"/>
    </location>
</feature>
<dbReference type="Pfam" id="PF08722">
    <property type="entry name" value="Tn7_TnsA-like_N"/>
    <property type="match status" value="1"/>
</dbReference>
<name>A0A1N7J2B0_9BACI</name>
<evidence type="ECO:0000259" key="2">
    <source>
        <dbReference type="PROSITE" id="PS50994"/>
    </source>
</evidence>
<proteinExistence type="predicted"/>
<dbReference type="Gene3D" id="3.30.420.10">
    <property type="entry name" value="Ribonuclease H-like superfamily/Ribonuclease H"/>
    <property type="match status" value="1"/>
</dbReference>
<evidence type="ECO:0000256" key="1">
    <source>
        <dbReference type="SAM" id="MobiDB-lite"/>
    </source>
</evidence>
<dbReference type="AlphaFoldDB" id="A0A1N7J2B0"/>
<gene>
    <name evidence="3" type="ORF">SAMN05421687_103242</name>
</gene>
<organism evidence="3 4">
    <name type="scientific">Salimicrobium flavidum</name>
    <dbReference type="NCBI Taxonomy" id="570947"/>
    <lineage>
        <taxon>Bacteria</taxon>
        <taxon>Bacillati</taxon>
        <taxon>Bacillota</taxon>
        <taxon>Bacilli</taxon>
        <taxon>Bacillales</taxon>
        <taxon>Bacillaceae</taxon>
        <taxon>Salimicrobium</taxon>
    </lineage>
</organism>
<reference evidence="4" key="1">
    <citation type="submission" date="2017-01" db="EMBL/GenBank/DDBJ databases">
        <authorList>
            <person name="Varghese N."/>
            <person name="Submissions S."/>
        </authorList>
    </citation>
    <scope>NUCLEOTIDE SEQUENCE [LARGE SCALE GENOMIC DNA]</scope>
    <source>
        <strain evidence="4">DSM 23127</strain>
    </source>
</reference>
<dbReference type="GO" id="GO:0003676">
    <property type="term" value="F:nucleic acid binding"/>
    <property type="evidence" value="ECO:0007669"/>
    <property type="project" value="InterPro"/>
</dbReference>
<dbReference type="SUPFAM" id="SSF53098">
    <property type="entry name" value="Ribonuclease H-like"/>
    <property type="match status" value="1"/>
</dbReference>
<dbReference type="STRING" id="570947.SAMN05421687_103242"/>
<keyword evidence="4" id="KW-1185">Reference proteome</keyword>
<dbReference type="InterPro" id="IPR012337">
    <property type="entry name" value="RNaseH-like_sf"/>
</dbReference>
<dbReference type="Pfam" id="PF09299">
    <property type="entry name" value="Mu-transpos_C"/>
    <property type="match status" value="1"/>
</dbReference>
<accession>A0A1N7J2B0</accession>
<dbReference type="PROSITE" id="PS50994">
    <property type="entry name" value="INTEGRASE"/>
    <property type="match status" value="1"/>
</dbReference>
<protein>
    <submittedName>
        <fullName evidence="3">Mu transposase, C-terminal</fullName>
    </submittedName>
</protein>
<dbReference type="InterPro" id="IPR015378">
    <property type="entry name" value="Transposase-like_Mu_C"/>
</dbReference>
<dbReference type="EMBL" id="FTOC01000003">
    <property type="protein sequence ID" value="SIS43505.1"/>
    <property type="molecule type" value="Genomic_DNA"/>
</dbReference>